<name>A0A1W1VTV2_9FIRM</name>
<proteinExistence type="predicted"/>
<reference evidence="2 3" key="1">
    <citation type="submission" date="2017-04" db="EMBL/GenBank/DDBJ databases">
        <authorList>
            <person name="Afonso C.L."/>
            <person name="Miller P.J."/>
            <person name="Scott M.A."/>
            <person name="Spackman E."/>
            <person name="Goraichik I."/>
            <person name="Dimitrov K.M."/>
            <person name="Suarez D.L."/>
            <person name="Swayne D.E."/>
        </authorList>
    </citation>
    <scope>NUCLEOTIDE SEQUENCE [LARGE SCALE GENOMIC DNA]</scope>
    <source>
        <strain evidence="2 3">ToBE</strain>
    </source>
</reference>
<gene>
    <name evidence="2" type="ORF">SAMN00808754_1575</name>
</gene>
<dbReference type="STRING" id="698762.SAMN00808754_1575"/>
<dbReference type="Proteomes" id="UP000192569">
    <property type="component" value="Chromosome I"/>
</dbReference>
<dbReference type="PANTHER" id="PTHR43179">
    <property type="entry name" value="RHAMNOSYLTRANSFERASE WBBL"/>
    <property type="match status" value="1"/>
</dbReference>
<dbReference type="InterPro" id="IPR001173">
    <property type="entry name" value="Glyco_trans_2-like"/>
</dbReference>
<keyword evidence="3" id="KW-1185">Reference proteome</keyword>
<accession>A0A1W1VTV2</accession>
<feature type="domain" description="Glycosyltransferase 2-like" evidence="1">
    <location>
        <begin position="4"/>
        <end position="109"/>
    </location>
</feature>
<dbReference type="PANTHER" id="PTHR43179:SF7">
    <property type="entry name" value="RHAMNOSYLTRANSFERASE WBBL"/>
    <property type="match status" value="1"/>
</dbReference>
<evidence type="ECO:0000313" key="2">
    <source>
        <dbReference type="EMBL" id="SMB96660.1"/>
    </source>
</evidence>
<sequence>MLVSVVIPVCGNLELTRLCLETLEVFTRPEHEVVVVDNGSADGTEEFLAEAAEAGKIRLIRHERNLGFAKAVNDGIAVARGRYVVVLNNDVILTPRWLDNLLYCLEAVAGAGMVGPVSANVSGIQRVDADFSSLEELLAFADIWNRPDPAKWFETERLVGFCLVVKREVFDRIGLFDGRFGLGNFEDDDLCLRARLGGYRLVVAGDTYVHHVGSATFRSLGLDYAGLMRVNARKFARKWNLAFDPYRAFMGRLALDPWGNVRAEDVPVPGLYIVPHGTDGAPRELEELADGVFSASCYAGGGAWLLHVGLGEEWSGIGSLRAALDGPRESGLVAAVHRTPFGEAVCLSPRLEWPGTVAVRVLPGVSLRSERAPFPTGVPVPDEVALLERGVAWLCAGRSARAAECFGRVLASRNEVIVRAARFNLGLIERSAVHQRTS</sequence>
<dbReference type="AlphaFoldDB" id="A0A1W1VTV2"/>
<dbReference type="InterPro" id="IPR029044">
    <property type="entry name" value="Nucleotide-diphossugar_trans"/>
</dbReference>
<dbReference type="EMBL" id="LT838272">
    <property type="protein sequence ID" value="SMB96660.1"/>
    <property type="molecule type" value="Genomic_DNA"/>
</dbReference>
<dbReference type="GO" id="GO:0016740">
    <property type="term" value="F:transferase activity"/>
    <property type="evidence" value="ECO:0007669"/>
    <property type="project" value="UniProtKB-KW"/>
</dbReference>
<dbReference type="Gene3D" id="3.90.550.10">
    <property type="entry name" value="Spore Coat Polysaccharide Biosynthesis Protein SpsA, Chain A"/>
    <property type="match status" value="1"/>
</dbReference>
<dbReference type="CDD" id="cd04186">
    <property type="entry name" value="GT_2_like_c"/>
    <property type="match status" value="1"/>
</dbReference>
<dbReference type="RefSeq" id="WP_172839094.1">
    <property type="nucleotide sequence ID" value="NZ_LT838272.1"/>
</dbReference>
<evidence type="ECO:0000313" key="3">
    <source>
        <dbReference type="Proteomes" id="UP000192569"/>
    </source>
</evidence>
<keyword evidence="2" id="KW-0808">Transferase</keyword>
<evidence type="ECO:0000259" key="1">
    <source>
        <dbReference type="Pfam" id="PF00535"/>
    </source>
</evidence>
<protein>
    <submittedName>
        <fullName evidence="2">Glycosyltransferase, GT2 family</fullName>
    </submittedName>
</protein>
<dbReference type="SUPFAM" id="SSF53448">
    <property type="entry name" value="Nucleotide-diphospho-sugar transferases"/>
    <property type="match status" value="1"/>
</dbReference>
<dbReference type="Pfam" id="PF00535">
    <property type="entry name" value="Glycos_transf_2"/>
    <property type="match status" value="1"/>
</dbReference>
<organism evidence="2 3">
    <name type="scientific">Thermanaeromonas toyohensis ToBE</name>
    <dbReference type="NCBI Taxonomy" id="698762"/>
    <lineage>
        <taxon>Bacteria</taxon>
        <taxon>Bacillati</taxon>
        <taxon>Bacillota</taxon>
        <taxon>Clostridia</taxon>
        <taxon>Neomoorellales</taxon>
        <taxon>Neomoorellaceae</taxon>
        <taxon>Thermanaeromonas</taxon>
    </lineage>
</organism>